<gene>
    <name evidence="1" type="ORF">BACCAP_00836</name>
</gene>
<organism evidence="1 2">
    <name type="scientific">Pseudoflavonifractor capillosus ATCC 29799</name>
    <dbReference type="NCBI Taxonomy" id="411467"/>
    <lineage>
        <taxon>Bacteria</taxon>
        <taxon>Bacillati</taxon>
        <taxon>Bacillota</taxon>
        <taxon>Clostridia</taxon>
        <taxon>Eubacteriales</taxon>
        <taxon>Oscillospiraceae</taxon>
        <taxon>Pseudoflavonifractor</taxon>
    </lineage>
</organism>
<proteinExistence type="predicted"/>
<accession>A6NRK7</accession>
<sequence>MGPQRLVFNITQTKQETAVNIGRLQYAHQAGKDSTASTMEV</sequence>
<keyword evidence="2" id="KW-1185">Reference proteome</keyword>
<name>A6NRK7_9FIRM</name>
<reference evidence="1 2" key="2">
    <citation type="submission" date="2007-06" db="EMBL/GenBank/DDBJ databases">
        <title>Draft genome sequence of Pseudoflavonifractor capillosus ATCC 29799.</title>
        <authorList>
            <person name="Sudarsanam P."/>
            <person name="Ley R."/>
            <person name="Guruge J."/>
            <person name="Turnbaugh P.J."/>
            <person name="Mahowald M."/>
            <person name="Liep D."/>
            <person name="Gordon J."/>
        </authorList>
    </citation>
    <scope>NUCLEOTIDE SEQUENCE [LARGE SCALE GENOMIC DNA]</scope>
    <source>
        <strain evidence="1 2">ATCC 29799</strain>
    </source>
</reference>
<dbReference type="Proteomes" id="UP000003639">
    <property type="component" value="Unassembled WGS sequence"/>
</dbReference>
<dbReference type="AlphaFoldDB" id="A6NRK7"/>
<dbReference type="STRING" id="411467.BACCAP_00836"/>
<reference evidence="1 2" key="1">
    <citation type="submission" date="2007-04" db="EMBL/GenBank/DDBJ databases">
        <authorList>
            <person name="Fulton L."/>
            <person name="Clifton S."/>
            <person name="Fulton B."/>
            <person name="Xu J."/>
            <person name="Minx P."/>
            <person name="Pepin K.H."/>
            <person name="Johnson M."/>
            <person name="Thiruvilangam P."/>
            <person name="Bhonagiri V."/>
            <person name="Nash W.E."/>
            <person name="Mardis E.R."/>
            <person name="Wilson R.K."/>
        </authorList>
    </citation>
    <scope>NUCLEOTIDE SEQUENCE [LARGE SCALE GENOMIC DNA]</scope>
    <source>
        <strain evidence="1 2">ATCC 29799</strain>
    </source>
</reference>
<comment type="caution">
    <text evidence="1">The sequence shown here is derived from an EMBL/GenBank/DDBJ whole genome shotgun (WGS) entry which is preliminary data.</text>
</comment>
<dbReference type="EMBL" id="AAXG02000006">
    <property type="protein sequence ID" value="EDN01268.1"/>
    <property type="molecule type" value="Genomic_DNA"/>
</dbReference>
<protein>
    <submittedName>
        <fullName evidence="1">Uncharacterized protein</fullName>
    </submittedName>
</protein>
<evidence type="ECO:0000313" key="2">
    <source>
        <dbReference type="Proteomes" id="UP000003639"/>
    </source>
</evidence>
<evidence type="ECO:0000313" key="1">
    <source>
        <dbReference type="EMBL" id="EDN01268.1"/>
    </source>
</evidence>